<dbReference type="AlphaFoldDB" id="A0A0A9FBM4"/>
<protein>
    <submittedName>
        <fullName evidence="2">Uncharacterized protein</fullName>
    </submittedName>
</protein>
<evidence type="ECO:0000256" key="1">
    <source>
        <dbReference type="SAM" id="MobiDB-lite"/>
    </source>
</evidence>
<evidence type="ECO:0000313" key="2">
    <source>
        <dbReference type="EMBL" id="JAE05633.1"/>
    </source>
</evidence>
<feature type="compositionally biased region" description="Basic and acidic residues" evidence="1">
    <location>
        <begin position="175"/>
        <end position="184"/>
    </location>
</feature>
<sequence length="340" mass="37682">MNVLLRLRGLFRSLPFGLAGRCCRAALLAFVFAVHALVCRISRQVGRLNLIGSHLVRPSPFLGVRRPFGRAVSPGRLRVRHLVVAVPVELRLALLVAVLPLVIQERLRGAVERVVHGLISWTEAGVGAHHPAAAEARRPRGALDEARVHGEMAEALREEPGHRGQETTATPRSRHNADVGERHGLGGRRPQAGRREGVHHRGLLLRRRAREGGAELALPLHRDAGAGGVIALHSLLGALVHVHRPCSHQHNTSRSCRAQKGSIEAAASREFVEGQWTNGRRESLERMHKGLHWPELRGQYDSWSKQARALVTASLWQEKERCPLQILMLSVPARRHRKKS</sequence>
<feature type="region of interest" description="Disordered" evidence="1">
    <location>
        <begin position="154"/>
        <end position="197"/>
    </location>
</feature>
<dbReference type="EMBL" id="GBRH01192263">
    <property type="protein sequence ID" value="JAE05633.1"/>
    <property type="molecule type" value="Transcribed_RNA"/>
</dbReference>
<accession>A0A0A9FBM4</accession>
<proteinExistence type="predicted"/>
<feature type="compositionally biased region" description="Basic and acidic residues" evidence="1">
    <location>
        <begin position="154"/>
        <end position="165"/>
    </location>
</feature>
<name>A0A0A9FBM4_ARUDO</name>
<reference evidence="2" key="2">
    <citation type="journal article" date="2015" name="Data Brief">
        <title>Shoot transcriptome of the giant reed, Arundo donax.</title>
        <authorList>
            <person name="Barrero R.A."/>
            <person name="Guerrero F.D."/>
            <person name="Moolhuijzen P."/>
            <person name="Goolsby J.A."/>
            <person name="Tidwell J."/>
            <person name="Bellgard S.E."/>
            <person name="Bellgard M.I."/>
        </authorList>
    </citation>
    <scope>NUCLEOTIDE SEQUENCE</scope>
    <source>
        <tissue evidence="2">Shoot tissue taken approximately 20 cm above the soil surface</tissue>
    </source>
</reference>
<reference evidence="2" key="1">
    <citation type="submission" date="2014-09" db="EMBL/GenBank/DDBJ databases">
        <authorList>
            <person name="Magalhaes I.L.F."/>
            <person name="Oliveira U."/>
            <person name="Santos F.R."/>
            <person name="Vidigal T.H.D.A."/>
            <person name="Brescovit A.D."/>
            <person name="Santos A.J."/>
        </authorList>
    </citation>
    <scope>NUCLEOTIDE SEQUENCE</scope>
    <source>
        <tissue evidence="2">Shoot tissue taken approximately 20 cm above the soil surface</tissue>
    </source>
</reference>
<organism evidence="2">
    <name type="scientific">Arundo donax</name>
    <name type="common">Giant reed</name>
    <name type="synonym">Donax arundinaceus</name>
    <dbReference type="NCBI Taxonomy" id="35708"/>
    <lineage>
        <taxon>Eukaryota</taxon>
        <taxon>Viridiplantae</taxon>
        <taxon>Streptophyta</taxon>
        <taxon>Embryophyta</taxon>
        <taxon>Tracheophyta</taxon>
        <taxon>Spermatophyta</taxon>
        <taxon>Magnoliopsida</taxon>
        <taxon>Liliopsida</taxon>
        <taxon>Poales</taxon>
        <taxon>Poaceae</taxon>
        <taxon>PACMAD clade</taxon>
        <taxon>Arundinoideae</taxon>
        <taxon>Arundineae</taxon>
        <taxon>Arundo</taxon>
    </lineage>
</organism>